<evidence type="ECO:0000259" key="4">
    <source>
        <dbReference type="PROSITE" id="PS50987"/>
    </source>
</evidence>
<reference evidence="5" key="2">
    <citation type="journal article" date="2013" name="PLoS ONE">
        <title>A Gene Expression Study of the Activities of Aromatic Ring-Cleavage Dioxygenases in Mycobacterium gilvum PYR-GCK to Changes in Salinity and pH during Pyrene Degradation.</title>
        <authorList>
            <person name="Badejo A.C."/>
            <person name="Badejo A.O."/>
            <person name="Shin K.H."/>
            <person name="Chai Y.G."/>
        </authorList>
    </citation>
    <scope>NUCLEOTIDE SEQUENCE [LARGE SCALE GENOMIC DNA]</scope>
    <source>
        <strain evidence="5">PYR-GCK</strain>
    </source>
</reference>
<sequence>MNRQTSRQSKWPSPKLLTGCPRVDGRTRLARNRCGADSVTLPSAIATHFDICQYRPMSKSLGVLHMGGSLGRAALDEAACVPLAQMFKALGDPARLRLLSLIASNPGGEACVCDIAASFDLSQPTISHHLKVLRTAGILDSERRGSWVYYRAIPEALQRLSTILHVDGGTPFPSDACSEETAR</sequence>
<keyword evidence="3" id="KW-0804">Transcription</keyword>
<dbReference type="HOGENOM" id="CLU_1473648_0_0_11"/>
<accession>A4T7G6</accession>
<feature type="domain" description="HTH arsR-type" evidence="4">
    <location>
        <begin position="75"/>
        <end position="172"/>
    </location>
</feature>
<proteinExistence type="predicted"/>
<evidence type="ECO:0000256" key="3">
    <source>
        <dbReference type="ARBA" id="ARBA00023163"/>
    </source>
</evidence>
<organism evidence="5">
    <name type="scientific">Mycolicibacterium gilvum (strain PYR-GCK)</name>
    <name type="common">Mycobacterium gilvum (strain PYR-GCK)</name>
    <dbReference type="NCBI Taxonomy" id="350054"/>
    <lineage>
        <taxon>Bacteria</taxon>
        <taxon>Bacillati</taxon>
        <taxon>Actinomycetota</taxon>
        <taxon>Actinomycetes</taxon>
        <taxon>Mycobacteriales</taxon>
        <taxon>Mycobacteriaceae</taxon>
        <taxon>Mycolicibacterium</taxon>
    </lineage>
</organism>
<dbReference type="CDD" id="cd00090">
    <property type="entry name" value="HTH_ARSR"/>
    <property type="match status" value="1"/>
</dbReference>
<dbReference type="PANTHER" id="PTHR33154:SF18">
    <property type="entry name" value="ARSENICAL RESISTANCE OPERON REPRESSOR"/>
    <property type="match status" value="1"/>
</dbReference>
<dbReference type="InterPro" id="IPR018334">
    <property type="entry name" value="ArsR_HTH"/>
</dbReference>
<dbReference type="PROSITE" id="PS00846">
    <property type="entry name" value="HTH_ARSR_1"/>
    <property type="match status" value="1"/>
</dbReference>
<dbReference type="NCBIfam" id="NF033788">
    <property type="entry name" value="HTH_metalloreg"/>
    <property type="match status" value="1"/>
</dbReference>
<dbReference type="Gene3D" id="1.10.10.10">
    <property type="entry name" value="Winged helix-like DNA-binding domain superfamily/Winged helix DNA-binding domain"/>
    <property type="match status" value="1"/>
</dbReference>
<dbReference type="PANTHER" id="PTHR33154">
    <property type="entry name" value="TRANSCRIPTIONAL REGULATOR, ARSR FAMILY"/>
    <property type="match status" value="1"/>
</dbReference>
<evidence type="ECO:0000313" key="5">
    <source>
        <dbReference type="EMBL" id="ABP44140.1"/>
    </source>
</evidence>
<dbReference type="KEGG" id="mgi:Mflv_1658"/>
<dbReference type="PROSITE" id="PS50987">
    <property type="entry name" value="HTH_ARSR_2"/>
    <property type="match status" value="1"/>
</dbReference>
<dbReference type="AlphaFoldDB" id="A4T7G6"/>
<dbReference type="GO" id="GO:0003677">
    <property type="term" value="F:DNA binding"/>
    <property type="evidence" value="ECO:0007669"/>
    <property type="project" value="UniProtKB-KW"/>
</dbReference>
<dbReference type="eggNOG" id="COG0640">
    <property type="taxonomic scope" value="Bacteria"/>
</dbReference>
<evidence type="ECO:0000256" key="2">
    <source>
        <dbReference type="ARBA" id="ARBA00023125"/>
    </source>
</evidence>
<keyword evidence="1" id="KW-0805">Transcription regulation</keyword>
<dbReference type="InterPro" id="IPR011991">
    <property type="entry name" value="ArsR-like_HTH"/>
</dbReference>
<dbReference type="InterPro" id="IPR036388">
    <property type="entry name" value="WH-like_DNA-bd_sf"/>
</dbReference>
<protein>
    <submittedName>
        <fullName evidence="5">Transcriptional regulator, ArsR family</fullName>
    </submittedName>
</protein>
<dbReference type="EMBL" id="CP000656">
    <property type="protein sequence ID" value="ABP44140.1"/>
    <property type="molecule type" value="Genomic_DNA"/>
</dbReference>
<evidence type="ECO:0000256" key="1">
    <source>
        <dbReference type="ARBA" id="ARBA00023015"/>
    </source>
</evidence>
<dbReference type="SMART" id="SM00418">
    <property type="entry name" value="HTH_ARSR"/>
    <property type="match status" value="1"/>
</dbReference>
<name>A4T7G6_MYCGI</name>
<dbReference type="InterPro" id="IPR051081">
    <property type="entry name" value="HTH_MetalResp_TranReg"/>
</dbReference>
<dbReference type="PRINTS" id="PR00778">
    <property type="entry name" value="HTHARSR"/>
</dbReference>
<gene>
    <name evidence="5" type="ordered locus">Mflv_1658</name>
</gene>
<keyword evidence="2" id="KW-0238">DNA-binding</keyword>
<dbReference type="InterPro" id="IPR001845">
    <property type="entry name" value="HTH_ArsR_DNA-bd_dom"/>
</dbReference>
<dbReference type="InterPro" id="IPR036390">
    <property type="entry name" value="WH_DNA-bd_sf"/>
</dbReference>
<dbReference type="GO" id="GO:0003700">
    <property type="term" value="F:DNA-binding transcription factor activity"/>
    <property type="evidence" value="ECO:0007669"/>
    <property type="project" value="InterPro"/>
</dbReference>
<dbReference type="Pfam" id="PF01022">
    <property type="entry name" value="HTH_5"/>
    <property type="match status" value="1"/>
</dbReference>
<dbReference type="SUPFAM" id="SSF46785">
    <property type="entry name" value="Winged helix' DNA-binding domain"/>
    <property type="match status" value="1"/>
</dbReference>
<dbReference type="STRING" id="350054.Mflv_1658"/>
<reference evidence="5" key="1">
    <citation type="submission" date="2007-04" db="EMBL/GenBank/DDBJ databases">
        <authorList>
            <consortium name="US DOE Joint Genome Institute"/>
            <person name="Copeland A."/>
            <person name="Lucas S."/>
            <person name="Lapidus A."/>
            <person name="Barry K."/>
            <person name="Detter J.C."/>
            <person name="Glavina del Rio T."/>
            <person name="Hammon N."/>
            <person name="Israni S."/>
            <person name="Dalin E."/>
            <person name="Tice H."/>
            <person name="Pitluck S."/>
            <person name="Chain P."/>
            <person name="Malfatti S."/>
            <person name="Shin M."/>
            <person name="Vergez L."/>
            <person name="Schmutz J."/>
            <person name="Larimer F."/>
            <person name="Land M."/>
            <person name="Hauser L."/>
            <person name="Kyrpides N."/>
            <person name="Mikhailova N."/>
            <person name="Miller C."/>
            <person name="Richardson P."/>
        </authorList>
    </citation>
    <scope>NUCLEOTIDE SEQUENCE</scope>
    <source>
        <strain evidence="5">PYR-GCK</strain>
    </source>
</reference>